<keyword evidence="4" id="KW-1185">Reference proteome</keyword>
<reference evidence="3" key="2">
    <citation type="submission" date="2025-08" db="UniProtKB">
        <authorList>
            <consortium name="Ensembl"/>
        </authorList>
    </citation>
    <scope>IDENTIFICATION</scope>
</reference>
<dbReference type="PANTHER" id="PTHR21687:SF6">
    <property type="entry name" value="PLASMALEMMA VESICLE-ASSOCIATED PROTEIN"/>
    <property type="match status" value="1"/>
</dbReference>
<sequence>MYSSSYSRAKLSPEVRHLNKSKGKSCGYYMRIVFLFSSLIQSLIIVSLVLFVIYGQPEKTAAEKRVKELELGFNKLSDNNIELRKEKSKLEAQLKARAEERAALEKEMAKQKLDANKTEQDLKKKSEDCNRLLNLARRPPPQLQPPLMVTRSSTSSELTNLKRRYDQQEAKLDVVNANFTQTVQNLRDELDSAVKDRTRLNEEVVKLRRDNIFLREQHALYTSKCKEDFAKSLEGITMVTSAFLDRINNLIPHQLTFHLTCEKQREHMDKIKNSCTNLSRDVENKFQVYLDNVGKMVSQIQEKSSELEVKNKHLISDFEECQRNHSEFVEKTSKQSQIAQKAHDDKVEKLLREKEELRQQLSNMKPGAKPAGFQASSLQGRHTPTNWTSVGTIGIFKAPTVNIQIAVYCELEASSVCRYRPRDNDKILMLSRDEIFTRPAYFT</sequence>
<dbReference type="Pfam" id="PF06637">
    <property type="entry name" value="PV-1"/>
    <property type="match status" value="1"/>
</dbReference>
<keyword evidence="2" id="KW-0472">Membrane</keyword>
<dbReference type="Proteomes" id="UP000472276">
    <property type="component" value="Unassembled WGS sequence"/>
</dbReference>
<keyword evidence="1" id="KW-0175">Coiled coil</keyword>
<dbReference type="AlphaFoldDB" id="A0AAZ1X036"/>
<dbReference type="GO" id="GO:0002693">
    <property type="term" value="P:positive regulation of cellular extravasation"/>
    <property type="evidence" value="ECO:0007669"/>
    <property type="project" value="TreeGrafter"/>
</dbReference>
<keyword evidence="2" id="KW-0812">Transmembrane</keyword>
<proteinExistence type="predicted"/>
<evidence type="ECO:0000256" key="1">
    <source>
        <dbReference type="SAM" id="Coils"/>
    </source>
</evidence>
<evidence type="ECO:0000313" key="3">
    <source>
        <dbReference type="Ensembl" id="ENSOABP00000061047.1"/>
    </source>
</evidence>
<evidence type="ECO:0000313" key="4">
    <source>
        <dbReference type="Proteomes" id="UP000472276"/>
    </source>
</evidence>
<dbReference type="GO" id="GO:0043114">
    <property type="term" value="P:regulation of vascular permeability"/>
    <property type="evidence" value="ECO:0007669"/>
    <property type="project" value="TreeGrafter"/>
</dbReference>
<organism evidence="3 4">
    <name type="scientific">Oreochromis aureus</name>
    <name type="common">Israeli tilapia</name>
    <name type="synonym">Chromis aureus</name>
    <dbReference type="NCBI Taxonomy" id="47969"/>
    <lineage>
        <taxon>Eukaryota</taxon>
        <taxon>Metazoa</taxon>
        <taxon>Chordata</taxon>
        <taxon>Craniata</taxon>
        <taxon>Vertebrata</taxon>
        <taxon>Euteleostomi</taxon>
        <taxon>Actinopterygii</taxon>
        <taxon>Neopterygii</taxon>
        <taxon>Teleostei</taxon>
        <taxon>Neoteleostei</taxon>
        <taxon>Acanthomorphata</taxon>
        <taxon>Ovalentaria</taxon>
        <taxon>Cichlomorphae</taxon>
        <taxon>Cichliformes</taxon>
        <taxon>Cichlidae</taxon>
        <taxon>African cichlids</taxon>
        <taxon>Pseudocrenilabrinae</taxon>
        <taxon>Oreochromini</taxon>
        <taxon>Oreochromis</taxon>
    </lineage>
</organism>
<reference evidence="4" key="1">
    <citation type="submission" date="2020-03" db="EMBL/GenBank/DDBJ databases">
        <title>Evolution of repeat sequences and sex chromosomes of tilapia species revealed by chromosome-level genomes.</title>
        <authorList>
            <person name="Xu L."/>
            <person name="Tao W."/>
            <person name="Wang D."/>
            <person name="Zhou Q."/>
        </authorList>
    </citation>
    <scope>NUCLEOTIDE SEQUENCE [LARGE SCALE GENOMIC DNA]</scope>
    <source>
        <strain evidence="4">Israel</strain>
    </source>
</reference>
<keyword evidence="2" id="KW-1133">Transmembrane helix</keyword>
<accession>A0AAZ1X036</accession>
<feature type="coiled-coil region" evidence="1">
    <location>
        <begin position="59"/>
        <end position="217"/>
    </location>
</feature>
<evidence type="ECO:0008006" key="5">
    <source>
        <dbReference type="Google" id="ProtNLM"/>
    </source>
</evidence>
<name>A0AAZ1X036_OREAU</name>
<gene>
    <name evidence="3" type="primary">PLVAP</name>
</gene>
<reference evidence="3" key="3">
    <citation type="submission" date="2025-09" db="UniProtKB">
        <authorList>
            <consortium name="Ensembl"/>
        </authorList>
    </citation>
    <scope>IDENTIFICATION</scope>
</reference>
<evidence type="ECO:0000256" key="2">
    <source>
        <dbReference type="SAM" id="Phobius"/>
    </source>
</evidence>
<protein>
    <recommendedName>
        <fullName evidence="5">Plasmalemma vesicle associated protein b</fullName>
    </recommendedName>
</protein>
<dbReference type="Ensembl" id="ENSOABT00000068850.1">
    <property type="protein sequence ID" value="ENSOABP00000061047.1"/>
    <property type="gene ID" value="ENSOABG00000020808.2"/>
</dbReference>
<feature type="transmembrane region" description="Helical" evidence="2">
    <location>
        <begin position="28"/>
        <end position="54"/>
    </location>
</feature>
<dbReference type="InterPro" id="IPR009538">
    <property type="entry name" value="PV-1"/>
</dbReference>
<dbReference type="PANTHER" id="PTHR21687">
    <property type="entry name" value="PLASMALEMMA VESICLE-ASSOCIATED PROTEIN"/>
    <property type="match status" value="1"/>
</dbReference>